<evidence type="ECO:0000256" key="1">
    <source>
        <dbReference type="SAM" id="MobiDB-lite"/>
    </source>
</evidence>
<feature type="compositionally biased region" description="Polar residues" evidence="1">
    <location>
        <begin position="134"/>
        <end position="145"/>
    </location>
</feature>
<dbReference type="AlphaFoldDB" id="A0A6J4LU22"/>
<reference evidence="2" key="1">
    <citation type="submission" date="2020-02" db="EMBL/GenBank/DDBJ databases">
        <authorList>
            <person name="Meier V. D."/>
        </authorList>
    </citation>
    <scope>NUCLEOTIDE SEQUENCE</scope>
    <source>
        <strain evidence="2">AVDCRST_MAG93</strain>
    </source>
</reference>
<proteinExistence type="predicted"/>
<name>A0A6J4LU22_9CHLR</name>
<dbReference type="EMBL" id="CADCTR010002239">
    <property type="protein sequence ID" value="CAA9340882.1"/>
    <property type="molecule type" value="Genomic_DNA"/>
</dbReference>
<organism evidence="2">
    <name type="scientific">uncultured Chloroflexia bacterium</name>
    <dbReference type="NCBI Taxonomy" id="1672391"/>
    <lineage>
        <taxon>Bacteria</taxon>
        <taxon>Bacillati</taxon>
        <taxon>Chloroflexota</taxon>
        <taxon>Chloroflexia</taxon>
        <taxon>environmental samples</taxon>
    </lineage>
</organism>
<gene>
    <name evidence="2" type="ORF">AVDCRST_MAG93-6645</name>
</gene>
<protein>
    <submittedName>
        <fullName evidence="2">Uncharacterized protein</fullName>
    </submittedName>
</protein>
<sequence>MLTSRRVGTLAANRDGIAFDHYLNLFPVEARDLGDDFDGVGGLVDVKRGTPFAVTAVGHHCAKQFVDVGRPANQVARSSASNDNHEGSLFFSALDFGPLTAIPNRYAQLYDLGQLLATTHIKFQPAFFPASRQPSVDISRTSNKPASPIARPIPFKTLARTRDSAQQRIS</sequence>
<feature type="compositionally biased region" description="Basic and acidic residues" evidence="1">
    <location>
        <begin position="160"/>
        <end position="170"/>
    </location>
</feature>
<feature type="region of interest" description="Disordered" evidence="1">
    <location>
        <begin position="134"/>
        <end position="170"/>
    </location>
</feature>
<accession>A0A6J4LU22</accession>
<evidence type="ECO:0000313" key="2">
    <source>
        <dbReference type="EMBL" id="CAA9340882.1"/>
    </source>
</evidence>